<dbReference type="SMART" id="SM00382">
    <property type="entry name" value="AAA"/>
    <property type="match status" value="2"/>
</dbReference>
<dbReference type="GO" id="GO:0016887">
    <property type="term" value="F:ATP hydrolysis activity"/>
    <property type="evidence" value="ECO:0007669"/>
    <property type="project" value="InterPro"/>
</dbReference>
<dbReference type="Pfam" id="PF00005">
    <property type="entry name" value="ABC_tran"/>
    <property type="match status" value="1"/>
</dbReference>
<dbReference type="PROSITE" id="PS50928">
    <property type="entry name" value="ABC_TM1"/>
    <property type="match status" value="2"/>
</dbReference>
<dbReference type="CDD" id="cd03257">
    <property type="entry name" value="ABC_NikE_OppD_transporters"/>
    <property type="match status" value="2"/>
</dbReference>
<feature type="transmembrane region" description="Helical" evidence="10">
    <location>
        <begin position="632"/>
        <end position="653"/>
    </location>
</feature>
<dbReference type="InterPro" id="IPR050319">
    <property type="entry name" value="ABC_transp_ATP-bind"/>
</dbReference>
<dbReference type="SUPFAM" id="SSF161098">
    <property type="entry name" value="MetI-like"/>
    <property type="match status" value="2"/>
</dbReference>
<feature type="transmembrane region" description="Helical" evidence="10">
    <location>
        <begin position="486"/>
        <end position="505"/>
    </location>
</feature>
<keyword evidence="9 10" id="KW-0472">Membrane</keyword>
<dbReference type="Proteomes" id="UP001178507">
    <property type="component" value="Unassembled WGS sequence"/>
</dbReference>
<keyword evidence="14" id="KW-1185">Reference proteome</keyword>
<feature type="transmembrane region" description="Helical" evidence="10">
    <location>
        <begin position="754"/>
        <end position="772"/>
    </location>
</feature>
<dbReference type="PROSITE" id="PS00211">
    <property type="entry name" value="ABC_TRANSPORTER_1"/>
    <property type="match status" value="1"/>
</dbReference>
<dbReference type="InterPro" id="IPR003439">
    <property type="entry name" value="ABC_transporter-like_ATP-bd"/>
</dbReference>
<evidence type="ECO:0000256" key="6">
    <source>
        <dbReference type="ARBA" id="ARBA00022741"/>
    </source>
</evidence>
<feature type="domain" description="ABC transporter" evidence="11">
    <location>
        <begin position="1142"/>
        <end position="1395"/>
    </location>
</feature>
<evidence type="ECO:0000256" key="2">
    <source>
        <dbReference type="ARBA" id="ARBA00005417"/>
    </source>
</evidence>
<evidence type="ECO:0000313" key="13">
    <source>
        <dbReference type="EMBL" id="CAJ1391177.1"/>
    </source>
</evidence>
<gene>
    <name evidence="13" type="ORF">EVOR1521_LOCUS16441</name>
</gene>
<evidence type="ECO:0000256" key="3">
    <source>
        <dbReference type="ARBA" id="ARBA00022448"/>
    </source>
</evidence>
<reference evidence="13" key="1">
    <citation type="submission" date="2023-08" db="EMBL/GenBank/DDBJ databases">
        <authorList>
            <person name="Chen Y."/>
            <person name="Shah S."/>
            <person name="Dougan E. K."/>
            <person name="Thang M."/>
            <person name="Chan C."/>
        </authorList>
    </citation>
    <scope>NUCLEOTIDE SEQUENCE</scope>
</reference>
<feature type="transmembrane region" description="Helical" evidence="10">
    <location>
        <begin position="400"/>
        <end position="424"/>
    </location>
</feature>
<dbReference type="PANTHER" id="PTHR43776">
    <property type="entry name" value="TRANSPORT ATP-BINDING PROTEIN"/>
    <property type="match status" value="1"/>
</dbReference>
<keyword evidence="5 10" id="KW-0812">Transmembrane</keyword>
<comment type="caution">
    <text evidence="13">The sequence shown here is derived from an EMBL/GenBank/DDBJ whole genome shotgun (WGS) entry which is preliminary data.</text>
</comment>
<dbReference type="InterPro" id="IPR000515">
    <property type="entry name" value="MetI-like"/>
</dbReference>
<keyword evidence="7" id="KW-0067">ATP-binding</keyword>
<dbReference type="InterPro" id="IPR003593">
    <property type="entry name" value="AAA+_ATPase"/>
</dbReference>
<evidence type="ECO:0000256" key="5">
    <source>
        <dbReference type="ARBA" id="ARBA00022692"/>
    </source>
</evidence>
<feature type="domain" description="ABC transmembrane type-1" evidence="12">
    <location>
        <begin position="400"/>
        <end position="603"/>
    </location>
</feature>
<dbReference type="GO" id="GO:0055085">
    <property type="term" value="P:transmembrane transport"/>
    <property type="evidence" value="ECO:0007669"/>
    <property type="project" value="InterPro"/>
</dbReference>
<dbReference type="InterPro" id="IPR017871">
    <property type="entry name" value="ABC_transporter-like_CS"/>
</dbReference>
<feature type="transmembrane region" description="Helical" evidence="10">
    <location>
        <begin position="855"/>
        <end position="878"/>
    </location>
</feature>
<feature type="transmembrane region" description="Helical" evidence="10">
    <location>
        <begin position="540"/>
        <end position="562"/>
    </location>
</feature>
<dbReference type="EMBL" id="CAUJNA010002223">
    <property type="protein sequence ID" value="CAJ1391177.1"/>
    <property type="molecule type" value="Genomic_DNA"/>
</dbReference>
<dbReference type="InterPro" id="IPR027417">
    <property type="entry name" value="P-loop_NTPase"/>
</dbReference>
<feature type="domain" description="ABC transmembrane type-1" evidence="12">
    <location>
        <begin position="690"/>
        <end position="879"/>
    </location>
</feature>
<evidence type="ECO:0000256" key="8">
    <source>
        <dbReference type="ARBA" id="ARBA00022989"/>
    </source>
</evidence>
<dbReference type="Gene3D" id="1.10.3720.10">
    <property type="entry name" value="MetI-like"/>
    <property type="match status" value="2"/>
</dbReference>
<evidence type="ECO:0000256" key="10">
    <source>
        <dbReference type="SAM" id="Phobius"/>
    </source>
</evidence>
<dbReference type="SUPFAM" id="SSF52540">
    <property type="entry name" value="P-loop containing nucleoside triphosphate hydrolases"/>
    <property type="match status" value="2"/>
</dbReference>
<dbReference type="NCBIfam" id="NF007739">
    <property type="entry name" value="PRK10419.1"/>
    <property type="match status" value="2"/>
</dbReference>
<dbReference type="Pfam" id="PF19300">
    <property type="entry name" value="BPD_transp_1_N"/>
    <property type="match status" value="1"/>
</dbReference>
<dbReference type="InterPro" id="IPR045621">
    <property type="entry name" value="BPD_transp_1_N"/>
</dbReference>
<evidence type="ECO:0000256" key="4">
    <source>
        <dbReference type="ARBA" id="ARBA00022475"/>
    </source>
</evidence>
<comment type="subcellular location">
    <subcellularLocation>
        <location evidence="1">Cell membrane</location>
        <topology evidence="1">Multi-pass membrane protein</topology>
    </subcellularLocation>
</comment>
<keyword evidence="3" id="KW-0813">Transport</keyword>
<organism evidence="13 14">
    <name type="scientific">Effrenium voratum</name>
    <dbReference type="NCBI Taxonomy" id="2562239"/>
    <lineage>
        <taxon>Eukaryota</taxon>
        <taxon>Sar</taxon>
        <taxon>Alveolata</taxon>
        <taxon>Dinophyceae</taxon>
        <taxon>Suessiales</taxon>
        <taxon>Symbiodiniaceae</taxon>
        <taxon>Effrenium</taxon>
    </lineage>
</organism>
<comment type="similarity">
    <text evidence="2">Belongs to the ABC transporter superfamily.</text>
</comment>
<feature type="transmembrane region" description="Helical" evidence="10">
    <location>
        <begin position="729"/>
        <end position="748"/>
    </location>
</feature>
<dbReference type="Gene3D" id="3.40.50.300">
    <property type="entry name" value="P-loop containing nucleotide triphosphate hydrolases"/>
    <property type="match status" value="2"/>
</dbReference>
<dbReference type="NCBIfam" id="NF008453">
    <property type="entry name" value="PRK11308.1"/>
    <property type="match status" value="2"/>
</dbReference>
<evidence type="ECO:0000259" key="11">
    <source>
        <dbReference type="PROSITE" id="PS50893"/>
    </source>
</evidence>
<feature type="domain" description="ABC transporter" evidence="11">
    <location>
        <begin position="870"/>
        <end position="1120"/>
    </location>
</feature>
<evidence type="ECO:0000313" key="14">
    <source>
        <dbReference type="Proteomes" id="UP001178507"/>
    </source>
</evidence>
<dbReference type="Pfam" id="PF00528">
    <property type="entry name" value="BPD_transp_1"/>
    <property type="match status" value="2"/>
</dbReference>
<accession>A0AA36INQ4</accession>
<proteinExistence type="inferred from homology"/>
<keyword evidence="6" id="KW-0547">Nucleotide-binding</keyword>
<feature type="transmembrane region" description="Helical" evidence="10">
    <location>
        <begin position="445"/>
        <end position="466"/>
    </location>
</feature>
<protein>
    <submittedName>
        <fullName evidence="13">Uncharacterized protein</fullName>
    </submittedName>
</protein>
<keyword evidence="4" id="KW-1003">Cell membrane</keyword>
<keyword evidence="8 10" id="KW-1133">Transmembrane helix</keyword>
<sequence length="1435" mass="154369">MFTDFNGGAEPPSVLGAAIARLLDSVDTSGRLLFRDIYPDWQSDPTGRIEVERRIRFLKEAVNDLPHDVTRGRTLQIWEEGFAALGRVAALGILLGFVSACQTADVTAQPDYFTQIRLAQVDVDFSGAQRPLLVADIDGQVSAQAAGGTGAGALGTRLGLVNQQGRQSAVEAAIAETVRAHVDDALRPMFTGTRPVRAVVSVRSVFIRSRASLQQLTGAAVTVNGQRRPDNAQFVAELTLYDLETGIPVQNVQPITRTDDGTIALAGGGPRGPVYGRSPRLSQLVFEYAQAAANALRRGGSGSDFSIPADQADMTTIFERRTVTTAIVFFVLEIVPGDPARLMLGLNATEDAVRALREQMGLNEPVLTRYLSWLSGMARGDFGESLTYSVPVTELIADRIVVSLPLALLALGLSTAIAIPVGIFTAARRGTRADTAAMAGTQLGIAIPNFWFALLLVYVFAVTLQWVPAGGFPGWDEGLWPGLRALILPAIALALPQAAILARVARSALLETLAEDYIRTARAKGLPANIVLWRHALRNAMIPVLTILGLQFAFLLAGTIIIENVFFLPGLGQLVFQAINQRDLIVVEGVVVLLVGTVVIASPPMTDHLVAAEHEDWRLFLKKARANRSFQAGAAITLLIVFIAAVSLIWTPYDVAKLSIPDRLQGPSWSHWFGTDHFGRDIFSMIMEGSRNSIAVALIAVGIGIGIGVPLGCWAAARRGWIDEVFMRTSDIIFAFPALLSAVMITAIFGPGAVNAIIAIGIFNIPVFARVARGAALSLWPREFILAARASGKGPARITAEHILPNIANLLLVQGTIQFSLGILAEAGLSYVGLGAQPPATSWGRMLAEAQTMMAIAPQMAIAPGIAIIVTVLGLNLLGDGLRDVLDPKLRSIDMVVEAGKVHALVGESGSGKSMTALTAMRLLPHGADAAGTLRFGDEDLLTATEERMCALRGDDIGMVFQEPMTALNPVKTIGEQVAEGIRWHTGANRADAEARAAHMLERVGLPRARFPLDRYPHELSGGQRQRVVIAIACALRPKLLIADEPTTALDVVLQAQILDLLRELVAEDGMGLVLISHDLGVVAGMADDITILRRGEVQEAGHAVGVLRRQKHPYTQQLAEASAHVPQWAGRTKPADHWGLLEVQSLVRDYPGPRTGLFSRGEPFRAVDNVSFSVPPGRSVGLVGQSGCGKSTLARIVLALDKPTAGIVSFDGMETSRLNDHDAQMALARREMQVVFQDPYGSFNPRQTVERLVAEPLHLEEKPLSRTERRERIAFALEEVGMPADAMRRYPHEFSGGQRQRLAIARAIITRPKLVVCDEPVSALDVSIRAQILDLFAKLNDELGLAYLFITHDLTVARAITHEVMVMDHGRIVERGTTSDVLDNPQTEAAQRLVAAAPDLNRAIEARIGNTMLHLPLEGRSATAEPRKAKPGAG</sequence>
<dbReference type="PANTHER" id="PTHR43776:SF7">
    <property type="entry name" value="D,D-DIPEPTIDE TRANSPORT ATP-BINDING PROTEIN DDPF-RELATED"/>
    <property type="match status" value="1"/>
</dbReference>
<feature type="transmembrane region" description="Helical" evidence="10">
    <location>
        <begin position="694"/>
        <end position="717"/>
    </location>
</feature>
<evidence type="ECO:0000256" key="7">
    <source>
        <dbReference type="ARBA" id="ARBA00022840"/>
    </source>
</evidence>
<name>A0AA36INQ4_9DINO</name>
<dbReference type="CDD" id="cd06261">
    <property type="entry name" value="TM_PBP2"/>
    <property type="match status" value="2"/>
</dbReference>
<dbReference type="PROSITE" id="PS50893">
    <property type="entry name" value="ABC_TRANSPORTER_2"/>
    <property type="match status" value="2"/>
</dbReference>
<evidence type="ECO:0000256" key="9">
    <source>
        <dbReference type="ARBA" id="ARBA00023136"/>
    </source>
</evidence>
<evidence type="ECO:0000256" key="1">
    <source>
        <dbReference type="ARBA" id="ARBA00004651"/>
    </source>
</evidence>
<feature type="transmembrane region" description="Helical" evidence="10">
    <location>
        <begin position="582"/>
        <end position="601"/>
    </location>
</feature>
<dbReference type="InterPro" id="IPR035906">
    <property type="entry name" value="MetI-like_sf"/>
</dbReference>
<evidence type="ECO:0000259" key="12">
    <source>
        <dbReference type="PROSITE" id="PS50928"/>
    </source>
</evidence>
<dbReference type="GO" id="GO:0005886">
    <property type="term" value="C:plasma membrane"/>
    <property type="evidence" value="ECO:0007669"/>
    <property type="project" value="UniProtKB-SubCell"/>
</dbReference>
<dbReference type="GO" id="GO:0005524">
    <property type="term" value="F:ATP binding"/>
    <property type="evidence" value="ECO:0007669"/>
    <property type="project" value="UniProtKB-KW"/>
</dbReference>